<organism evidence="2 3">
    <name type="scientific">Streptomyces pactum</name>
    <dbReference type="NCBI Taxonomy" id="68249"/>
    <lineage>
        <taxon>Bacteria</taxon>
        <taxon>Bacillati</taxon>
        <taxon>Actinomycetota</taxon>
        <taxon>Actinomycetes</taxon>
        <taxon>Kitasatosporales</taxon>
        <taxon>Streptomycetaceae</taxon>
        <taxon>Streptomyces</taxon>
    </lineage>
</organism>
<gene>
    <name evidence="2" type="ORF">IHE55_03930</name>
</gene>
<evidence type="ECO:0000313" key="3">
    <source>
        <dbReference type="Proteomes" id="UP000807371"/>
    </source>
</evidence>
<feature type="region of interest" description="Disordered" evidence="1">
    <location>
        <begin position="1"/>
        <end position="28"/>
    </location>
</feature>
<feature type="region of interest" description="Disordered" evidence="1">
    <location>
        <begin position="200"/>
        <end position="233"/>
    </location>
</feature>
<sequence length="233" mass="24048">MSGGIDHEAPAQQRLGLPPVRRPRRADRAGPDLELRVVVAHVGVGLGVVEPAAAPAVVHLGGRDRVEVPDAETGLHTAGPTEGALQPEDLVVTEVRAEGVAVVAGDQDRLPGAGVEAGRGAAVPEVRRAHRAVGALDQPYGARVPHQRRPPRPVPVRRHGGAVRVAVAHLDGGGWTALLGQVPDERGGFAVPGVTTGGALVDDDLLEGDDVRRDLPDGVGPGRSRSRCRGGRA</sequence>
<comment type="caution">
    <text evidence="2">The sequence shown here is derived from an EMBL/GenBank/DDBJ whole genome shotgun (WGS) entry which is preliminary data.</text>
</comment>
<protein>
    <submittedName>
        <fullName evidence="2">Uncharacterized protein</fullName>
    </submittedName>
</protein>
<name>A0ABS0NFM9_9ACTN</name>
<keyword evidence="3" id="KW-1185">Reference proteome</keyword>
<evidence type="ECO:0000313" key="2">
    <source>
        <dbReference type="EMBL" id="MBH5333997.1"/>
    </source>
</evidence>
<dbReference type="RefSeq" id="WP_197987745.1">
    <property type="nucleotide sequence ID" value="NZ_JACYXC010000001.1"/>
</dbReference>
<evidence type="ECO:0000256" key="1">
    <source>
        <dbReference type="SAM" id="MobiDB-lite"/>
    </source>
</evidence>
<accession>A0ABS0NFM9</accession>
<dbReference type="EMBL" id="JACYXC010000001">
    <property type="protein sequence ID" value="MBH5333997.1"/>
    <property type="molecule type" value="Genomic_DNA"/>
</dbReference>
<proteinExistence type="predicted"/>
<dbReference type="Proteomes" id="UP000807371">
    <property type="component" value="Unassembled WGS sequence"/>
</dbReference>
<feature type="compositionally biased region" description="Basic residues" evidence="1">
    <location>
        <begin position="224"/>
        <end position="233"/>
    </location>
</feature>
<reference evidence="2 3" key="1">
    <citation type="submission" date="2020-09" db="EMBL/GenBank/DDBJ databases">
        <title>Biosynthesis of the nuclear factor of activated T cells inhibitor NFAT-133 and its congeners in Streptomyces pactum.</title>
        <authorList>
            <person name="Zhou W."/>
            <person name="Posri P."/>
            <person name="Abugrain M.E."/>
            <person name="Weisberg A.J."/>
            <person name="Chang J.H."/>
            <person name="Mahmud T."/>
        </authorList>
    </citation>
    <scope>NUCLEOTIDE SEQUENCE [LARGE SCALE GENOMIC DNA]</scope>
    <source>
        <strain evidence="2 3">ATCC 27456</strain>
    </source>
</reference>